<dbReference type="GO" id="GO:0008270">
    <property type="term" value="F:zinc ion binding"/>
    <property type="evidence" value="ECO:0007669"/>
    <property type="project" value="UniProtKB-KW"/>
</dbReference>
<dbReference type="Pfam" id="PF13445">
    <property type="entry name" value="zf-RING_UBOX"/>
    <property type="match status" value="1"/>
</dbReference>
<keyword evidence="3" id="KW-0862">Zinc</keyword>
<dbReference type="SUPFAM" id="SSF57850">
    <property type="entry name" value="RING/U-box"/>
    <property type="match status" value="1"/>
</dbReference>
<feature type="domain" description="RING-type" evidence="7">
    <location>
        <begin position="66"/>
        <end position="114"/>
    </location>
</feature>
<evidence type="ECO:0000256" key="6">
    <source>
        <dbReference type="SAM" id="Phobius"/>
    </source>
</evidence>
<keyword evidence="9" id="KW-1185">Reference proteome</keyword>
<feature type="region of interest" description="Disordered" evidence="5">
    <location>
        <begin position="302"/>
        <end position="326"/>
    </location>
</feature>
<keyword evidence="2 4" id="KW-0863">Zinc-finger</keyword>
<evidence type="ECO:0000256" key="5">
    <source>
        <dbReference type="SAM" id="MobiDB-lite"/>
    </source>
</evidence>
<evidence type="ECO:0000256" key="2">
    <source>
        <dbReference type="ARBA" id="ARBA00022771"/>
    </source>
</evidence>
<evidence type="ECO:0000256" key="4">
    <source>
        <dbReference type="PROSITE-ProRule" id="PRU00175"/>
    </source>
</evidence>
<dbReference type="PROSITE" id="PS50089">
    <property type="entry name" value="ZF_RING_2"/>
    <property type="match status" value="1"/>
</dbReference>
<evidence type="ECO:0000313" key="9">
    <source>
        <dbReference type="Proteomes" id="UP000245340"/>
    </source>
</evidence>
<dbReference type="SMART" id="SM00184">
    <property type="entry name" value="RING"/>
    <property type="match status" value="1"/>
</dbReference>
<dbReference type="SMART" id="SM00349">
    <property type="entry name" value="KRAB"/>
    <property type="match status" value="1"/>
</dbReference>
<dbReference type="CDD" id="cd07765">
    <property type="entry name" value="KRAB_A-box"/>
    <property type="match status" value="1"/>
</dbReference>
<organism evidence="9 10">
    <name type="scientific">Odobenus rosmarus divergens</name>
    <name type="common">Pacific walrus</name>
    <dbReference type="NCBI Taxonomy" id="9708"/>
    <lineage>
        <taxon>Eukaryota</taxon>
        <taxon>Metazoa</taxon>
        <taxon>Chordata</taxon>
        <taxon>Craniata</taxon>
        <taxon>Vertebrata</taxon>
        <taxon>Euteleostomi</taxon>
        <taxon>Mammalia</taxon>
        <taxon>Eutheria</taxon>
        <taxon>Laurasiatheria</taxon>
        <taxon>Carnivora</taxon>
        <taxon>Caniformia</taxon>
        <taxon>Pinnipedia</taxon>
        <taxon>Odobenidae</taxon>
        <taxon>Odobenus</taxon>
    </lineage>
</organism>
<dbReference type="PANTHER" id="PTHR22791">
    <property type="entry name" value="RING-TYPE DOMAIN-CONTAINING PROTEIN"/>
    <property type="match status" value="1"/>
</dbReference>
<dbReference type="InterPro" id="IPR051435">
    <property type="entry name" value="RING_finger_E3_ubiq-ligases"/>
</dbReference>
<dbReference type="InterPro" id="IPR017907">
    <property type="entry name" value="Znf_RING_CS"/>
</dbReference>
<evidence type="ECO:0000259" key="8">
    <source>
        <dbReference type="PROSITE" id="PS50805"/>
    </source>
</evidence>
<keyword evidence="6" id="KW-1133">Transmembrane helix</keyword>
<feature type="compositionally biased region" description="Low complexity" evidence="5">
    <location>
        <begin position="14"/>
        <end position="31"/>
    </location>
</feature>
<dbReference type="GO" id="GO:0006355">
    <property type="term" value="P:regulation of DNA-templated transcription"/>
    <property type="evidence" value="ECO:0007669"/>
    <property type="project" value="InterPro"/>
</dbReference>
<dbReference type="InterPro" id="IPR036051">
    <property type="entry name" value="KRAB_dom_sf"/>
</dbReference>
<proteinExistence type="predicted"/>
<name>A0A9B0GT91_ODORO</name>
<sequence>MPCPRPPWLRRLRAPQGSGPSSPGSLSALRSPGREEGEVDGGEEEEEGDGSPGSGPILTPASPGDCLICVSPFDGVFKLPKRLDCGHVFCLECLARLSLATAGGGDAVACPVCRAPTRLAPRGGLPALPTQPGLLPRDARPPLRRQGSVRFDRRRGLLYLRPPPPPPGPRKCRAARPPPPPPPLRLGRPLSRRLSFSSPAWAFNAAVALAVLVAAGLVVSGVYIFFLIPHAASSGPVRPQLVALAPAPGFSWFPPRPTPGTPWTPRPMGPDPDSALPGAAEAVLEPEEGSEDAAEAEGMLDRAPQGMWGPEAGRGRAPREPGGRRVWGPRWLEAPVFGGKAAAAVKPQPWTGAYREGGSRVPVLLSEAFLGFGKAASYQLLTCDWKGTPAIFTRRQCWAGHTVAVSRGLKAVSPGRLGGAPGTCRLRRRPRSTPPRDWAAQPRGRPTTVGDAGSPRGGTFPAVRAHSWRGRTLPPPRLSCRPRSRFRRFGKPNGRPPGPLRYRSEGLSELERDNLPRRTAEVPPQQPSRKRPVLGPHWSAPRRRHSVFWGQVTFEDVAVYFSQEERRLLNVMERHLYPDVILENFELIGSLAL</sequence>
<dbReference type="Proteomes" id="UP000245340">
    <property type="component" value="Unplaced"/>
</dbReference>
<keyword evidence="1" id="KW-0479">Metal-binding</keyword>
<dbReference type="PANTHER" id="PTHR22791:SF1">
    <property type="entry name" value="RING FINGER PROTEIN 225"/>
    <property type="match status" value="1"/>
</dbReference>
<feature type="compositionally biased region" description="Basic and acidic residues" evidence="5">
    <location>
        <begin position="313"/>
        <end position="323"/>
    </location>
</feature>
<protein>
    <submittedName>
        <fullName evidence="10">Uncharacterized protein LOC101365218</fullName>
    </submittedName>
</protein>
<feature type="compositionally biased region" description="Acidic residues" evidence="5">
    <location>
        <begin position="37"/>
        <end position="49"/>
    </location>
</feature>
<dbReference type="GO" id="GO:0061630">
    <property type="term" value="F:ubiquitin protein ligase activity"/>
    <property type="evidence" value="ECO:0007669"/>
    <property type="project" value="TreeGrafter"/>
</dbReference>
<keyword evidence="6" id="KW-0812">Transmembrane</keyword>
<gene>
    <name evidence="10" type="primary">LOC101365218</name>
</gene>
<dbReference type="CDD" id="cd16556">
    <property type="entry name" value="RING-HC_RNF183-like"/>
    <property type="match status" value="1"/>
</dbReference>
<evidence type="ECO:0000256" key="3">
    <source>
        <dbReference type="ARBA" id="ARBA00022833"/>
    </source>
</evidence>
<feature type="region of interest" description="Disordered" evidence="5">
    <location>
        <begin position="253"/>
        <end position="277"/>
    </location>
</feature>
<accession>A0A9B0GT91</accession>
<dbReference type="InterPro" id="IPR001909">
    <property type="entry name" value="KRAB"/>
</dbReference>
<feature type="region of interest" description="Disordered" evidence="5">
    <location>
        <begin position="1"/>
        <end position="57"/>
    </location>
</feature>
<dbReference type="Pfam" id="PF01352">
    <property type="entry name" value="KRAB"/>
    <property type="match status" value="1"/>
</dbReference>
<dbReference type="InterPro" id="IPR013083">
    <property type="entry name" value="Znf_RING/FYVE/PHD"/>
</dbReference>
<feature type="compositionally biased region" description="Pro residues" evidence="5">
    <location>
        <begin position="254"/>
        <end position="270"/>
    </location>
</feature>
<feature type="region of interest" description="Disordered" evidence="5">
    <location>
        <begin position="123"/>
        <end position="187"/>
    </location>
</feature>
<dbReference type="SUPFAM" id="SSF101447">
    <property type="entry name" value="Formin homology 2 domain (FH2 domain)"/>
    <property type="match status" value="1"/>
</dbReference>
<feature type="domain" description="KRAB" evidence="8">
    <location>
        <begin position="552"/>
        <end position="593"/>
    </location>
</feature>
<dbReference type="GO" id="GO:0016567">
    <property type="term" value="P:protein ubiquitination"/>
    <property type="evidence" value="ECO:0007669"/>
    <property type="project" value="TreeGrafter"/>
</dbReference>
<feature type="compositionally biased region" description="Basic and acidic residues" evidence="5">
    <location>
        <begin position="502"/>
        <end position="520"/>
    </location>
</feature>
<feature type="transmembrane region" description="Helical" evidence="6">
    <location>
        <begin position="201"/>
        <end position="228"/>
    </location>
</feature>
<feature type="region of interest" description="Disordered" evidence="5">
    <location>
        <begin position="414"/>
        <end position="537"/>
    </location>
</feature>
<dbReference type="PROSITE" id="PS50805">
    <property type="entry name" value="KRAB"/>
    <property type="match status" value="1"/>
</dbReference>
<evidence type="ECO:0000256" key="1">
    <source>
        <dbReference type="ARBA" id="ARBA00022723"/>
    </source>
</evidence>
<dbReference type="Gene3D" id="6.10.140.140">
    <property type="match status" value="1"/>
</dbReference>
<dbReference type="SUPFAM" id="SSF109640">
    <property type="entry name" value="KRAB domain (Kruppel-associated box)"/>
    <property type="match status" value="1"/>
</dbReference>
<dbReference type="PROSITE" id="PS00518">
    <property type="entry name" value="ZF_RING_1"/>
    <property type="match status" value="1"/>
</dbReference>
<dbReference type="Gene3D" id="3.30.40.10">
    <property type="entry name" value="Zinc/RING finger domain, C3HC4 (zinc finger)"/>
    <property type="match status" value="1"/>
</dbReference>
<feature type="compositionally biased region" description="Basic residues" evidence="5">
    <location>
        <begin position="480"/>
        <end position="490"/>
    </location>
</feature>
<evidence type="ECO:0000313" key="10">
    <source>
        <dbReference type="RefSeq" id="XP_004405762.1"/>
    </source>
</evidence>
<dbReference type="InterPro" id="IPR027370">
    <property type="entry name" value="Znf-RING_euk"/>
</dbReference>
<dbReference type="AlphaFoldDB" id="A0A9B0GT91"/>
<dbReference type="RefSeq" id="XP_004405762.1">
    <property type="nucleotide sequence ID" value="XM_004405705.1"/>
</dbReference>
<dbReference type="InterPro" id="IPR001841">
    <property type="entry name" value="Znf_RING"/>
</dbReference>
<keyword evidence="6" id="KW-0472">Membrane</keyword>
<evidence type="ECO:0000259" key="7">
    <source>
        <dbReference type="PROSITE" id="PS50089"/>
    </source>
</evidence>
<reference evidence="10" key="1">
    <citation type="submission" date="2025-08" db="UniProtKB">
        <authorList>
            <consortium name="RefSeq"/>
        </authorList>
    </citation>
    <scope>IDENTIFICATION</scope>
</reference>